<comment type="caution">
    <text evidence="1">The sequence shown here is derived from an EMBL/GenBank/DDBJ whole genome shotgun (WGS) entry which is preliminary data.</text>
</comment>
<proteinExistence type="predicted"/>
<organism evidence="1">
    <name type="scientific">marine sediment metagenome</name>
    <dbReference type="NCBI Taxonomy" id="412755"/>
    <lineage>
        <taxon>unclassified sequences</taxon>
        <taxon>metagenomes</taxon>
        <taxon>ecological metagenomes</taxon>
    </lineage>
</organism>
<reference evidence="1" key="1">
    <citation type="journal article" date="2015" name="Nature">
        <title>Complex archaea that bridge the gap between prokaryotes and eukaryotes.</title>
        <authorList>
            <person name="Spang A."/>
            <person name="Saw J.H."/>
            <person name="Jorgensen S.L."/>
            <person name="Zaremba-Niedzwiedzka K."/>
            <person name="Martijn J."/>
            <person name="Lind A.E."/>
            <person name="van Eijk R."/>
            <person name="Schleper C."/>
            <person name="Guy L."/>
            <person name="Ettema T.J."/>
        </authorList>
    </citation>
    <scope>NUCLEOTIDE SEQUENCE</scope>
</reference>
<dbReference type="EMBL" id="LAZR01004344">
    <property type="protein sequence ID" value="KKN09464.1"/>
    <property type="molecule type" value="Genomic_DNA"/>
</dbReference>
<dbReference type="AlphaFoldDB" id="A0A0F9MUL7"/>
<sequence length="166" mass="19693">MEPKEIVKKYPNLFRDYGGDMHVACMAWGFEVGLGWLPLVDSIGQQLTDLNVEDKVIADQVKEKFGGLRFYYHTENLPMSIWDWWPTNRFVVRIWFHRYVRWIKKHLTKVRKYVFGLTLYEKVQGLIYEAEDKSYIICENCGEPGKTRGQGWLKTSCDDCDKERNK</sequence>
<protein>
    <submittedName>
        <fullName evidence="1">Uncharacterized protein</fullName>
    </submittedName>
</protein>
<gene>
    <name evidence="1" type="ORF">LCGC14_1046290</name>
</gene>
<accession>A0A0F9MUL7</accession>
<evidence type="ECO:0000313" key="1">
    <source>
        <dbReference type="EMBL" id="KKN09464.1"/>
    </source>
</evidence>
<name>A0A0F9MUL7_9ZZZZ</name>